<accession>A0A227KNZ7</accession>
<dbReference type="SUPFAM" id="SSF56300">
    <property type="entry name" value="Metallo-dependent phosphatases"/>
    <property type="match status" value="1"/>
</dbReference>
<proteinExistence type="predicted"/>
<dbReference type="GO" id="GO:0016787">
    <property type="term" value="F:hydrolase activity"/>
    <property type="evidence" value="ECO:0007669"/>
    <property type="project" value="InterPro"/>
</dbReference>
<evidence type="ECO:0000313" key="4">
    <source>
        <dbReference type="Proteomes" id="UP000214610"/>
    </source>
</evidence>
<dbReference type="EMBL" id="NHMP01000003">
    <property type="protein sequence ID" value="OXE49674.1"/>
    <property type="molecule type" value="Genomic_DNA"/>
</dbReference>
<dbReference type="Gene3D" id="3.60.21.10">
    <property type="match status" value="1"/>
</dbReference>
<evidence type="ECO:0000256" key="1">
    <source>
        <dbReference type="SAM" id="MobiDB-lite"/>
    </source>
</evidence>
<name>A0A227KNZ7_9BURK</name>
<dbReference type="AlphaFoldDB" id="A0A227KNZ7"/>
<gene>
    <name evidence="3" type="ORF">ADH67_05985</name>
</gene>
<dbReference type="InterPro" id="IPR004843">
    <property type="entry name" value="Calcineurin-like_PHP"/>
</dbReference>
<evidence type="ECO:0000259" key="2">
    <source>
        <dbReference type="Pfam" id="PF00149"/>
    </source>
</evidence>
<reference evidence="4" key="1">
    <citation type="submission" date="2017-05" db="EMBL/GenBank/DDBJ databases">
        <title>Improved OligoMM genomes.</title>
        <authorList>
            <person name="Garzetti D."/>
        </authorList>
    </citation>
    <scope>NUCLEOTIDE SEQUENCE [LARGE SCALE GENOMIC DNA]</scope>
    <source>
        <strain evidence="4">YL45</strain>
    </source>
</reference>
<dbReference type="GeneID" id="78361578"/>
<evidence type="ECO:0000313" key="3">
    <source>
        <dbReference type="EMBL" id="OXE49674.1"/>
    </source>
</evidence>
<organism evidence="3 4">
    <name type="scientific">Turicimonas muris</name>
    <dbReference type="NCBI Taxonomy" id="1796652"/>
    <lineage>
        <taxon>Bacteria</taxon>
        <taxon>Pseudomonadati</taxon>
        <taxon>Pseudomonadota</taxon>
        <taxon>Betaproteobacteria</taxon>
        <taxon>Burkholderiales</taxon>
        <taxon>Sutterellaceae</taxon>
        <taxon>Turicimonas</taxon>
    </lineage>
</organism>
<dbReference type="Pfam" id="PF00149">
    <property type="entry name" value="Metallophos"/>
    <property type="match status" value="1"/>
</dbReference>
<protein>
    <submittedName>
        <fullName evidence="3">Metallophosphoesterase</fullName>
    </submittedName>
</protein>
<comment type="caution">
    <text evidence="3">The sequence shown here is derived from an EMBL/GenBank/DDBJ whole genome shotgun (WGS) entry which is preliminary data.</text>
</comment>
<dbReference type="RefSeq" id="WP_084081477.1">
    <property type="nucleotide sequence ID" value="NZ_CAJTBZ010000044.1"/>
</dbReference>
<feature type="compositionally biased region" description="Basic and acidic residues" evidence="1">
    <location>
        <begin position="320"/>
        <end position="329"/>
    </location>
</feature>
<sequence length="329" mass="37161">MRYRRSYFGRKKGRAQVCGSSQPEAKELKKLEKIFLCGDPHGEFDHILKAIDEFHPNAIIILGDLTPDRSLDEIFKDIGETKVFWIPGNHDTDSDLIYDRIWRSKFATNNLHGKVLDVCGVKVAGLGGVFRGQIWMPPASPCYSSPGVFIKKLGKATTWRGGLPRRHRSTIFSSVYDKLKECKADVLVTHEAPSIHAKGFECLDILADQLGVKYFFHAHQHESKNYGVINGFVARGIGLRGIIDLAGNVIVPAEADLRETANKFQYEKKPKVKKLPASKFRRLYKARRDRQFKGQSSWKSIDKHPGMELRGGFRQAGQDHGPREDKSSN</sequence>
<dbReference type="InterPro" id="IPR029052">
    <property type="entry name" value="Metallo-depent_PP-like"/>
</dbReference>
<feature type="region of interest" description="Disordered" evidence="1">
    <location>
        <begin position="287"/>
        <end position="329"/>
    </location>
</feature>
<feature type="domain" description="Calcineurin-like phosphoesterase" evidence="2">
    <location>
        <begin position="33"/>
        <end position="222"/>
    </location>
</feature>
<dbReference type="Proteomes" id="UP000214610">
    <property type="component" value="Unassembled WGS sequence"/>
</dbReference>
<keyword evidence="4" id="KW-1185">Reference proteome</keyword>